<gene>
    <name evidence="3" type="ORF">QX51_10150</name>
</gene>
<evidence type="ECO:0000313" key="3">
    <source>
        <dbReference type="EMBL" id="KHS57049.1"/>
    </source>
</evidence>
<dbReference type="InterPro" id="IPR002509">
    <property type="entry name" value="NODB_dom"/>
</dbReference>
<dbReference type="PROSITE" id="PS51677">
    <property type="entry name" value="NODB"/>
    <property type="match status" value="1"/>
</dbReference>
<proteinExistence type="predicted"/>
<dbReference type="RefSeq" id="WP_039679806.1">
    <property type="nucleotide sequence ID" value="NZ_JAWGXO010000003.1"/>
</dbReference>
<dbReference type="PANTHER" id="PTHR10587">
    <property type="entry name" value="GLYCOSYL TRANSFERASE-RELATED"/>
    <property type="match status" value="1"/>
</dbReference>
<organism evidence="3 4">
    <name type="scientific">Terrisporobacter othiniensis</name>
    <dbReference type="NCBI Taxonomy" id="1577792"/>
    <lineage>
        <taxon>Bacteria</taxon>
        <taxon>Bacillati</taxon>
        <taxon>Bacillota</taxon>
        <taxon>Clostridia</taxon>
        <taxon>Peptostreptococcales</taxon>
        <taxon>Peptostreptococcaceae</taxon>
        <taxon>Terrisporobacter</taxon>
    </lineage>
</organism>
<keyword evidence="1" id="KW-0812">Transmembrane</keyword>
<evidence type="ECO:0000256" key="1">
    <source>
        <dbReference type="SAM" id="Phobius"/>
    </source>
</evidence>
<dbReference type="SUPFAM" id="SSF88713">
    <property type="entry name" value="Glycoside hydrolase/deacetylase"/>
    <property type="match status" value="1"/>
</dbReference>
<protein>
    <submittedName>
        <fullName evidence="3">Polysaccharide deacetylase</fullName>
    </submittedName>
</protein>
<keyword evidence="1" id="KW-0472">Membrane</keyword>
<reference evidence="3 4" key="1">
    <citation type="submission" date="2014-12" db="EMBL/GenBank/DDBJ databases">
        <title>Draft genome sequence of Terrisporobacter sp. 08-306576, isolated from the blood culture of a bacteremia patient.</title>
        <authorList>
            <person name="Lund L.C."/>
            <person name="Sydenham T.V."/>
            <person name="Hogh S.V."/>
            <person name="Skov M.N."/>
            <person name="Kemp M."/>
            <person name="Justesen U.S."/>
        </authorList>
    </citation>
    <scope>NUCLEOTIDE SEQUENCE [LARGE SCALE GENOMIC DNA]</scope>
    <source>
        <strain evidence="3 4">08-306576</strain>
    </source>
</reference>
<keyword evidence="1" id="KW-1133">Transmembrane helix</keyword>
<dbReference type="InterPro" id="IPR050248">
    <property type="entry name" value="Polysacc_deacetylase_ArnD"/>
</dbReference>
<dbReference type="STRING" id="1577792.QX51_10150"/>
<dbReference type="EMBL" id="JWHR01000093">
    <property type="protein sequence ID" value="KHS57049.1"/>
    <property type="molecule type" value="Genomic_DNA"/>
</dbReference>
<name>A0A0B3VWR1_9FIRM</name>
<dbReference type="GO" id="GO:0005975">
    <property type="term" value="P:carbohydrate metabolic process"/>
    <property type="evidence" value="ECO:0007669"/>
    <property type="project" value="InterPro"/>
</dbReference>
<dbReference type="InterPro" id="IPR011330">
    <property type="entry name" value="Glyco_hydro/deAcase_b/a-brl"/>
</dbReference>
<comment type="caution">
    <text evidence="3">The sequence shown here is derived from an EMBL/GenBank/DDBJ whole genome shotgun (WGS) entry which is preliminary data.</text>
</comment>
<feature type="transmembrane region" description="Helical" evidence="1">
    <location>
        <begin position="6"/>
        <end position="24"/>
    </location>
</feature>
<evidence type="ECO:0000259" key="2">
    <source>
        <dbReference type="PROSITE" id="PS51677"/>
    </source>
</evidence>
<dbReference type="Pfam" id="PF01522">
    <property type="entry name" value="Polysacc_deac_1"/>
    <property type="match status" value="1"/>
</dbReference>
<keyword evidence="4" id="KW-1185">Reference proteome</keyword>
<dbReference type="OrthoDB" id="258610at2"/>
<dbReference type="AlphaFoldDB" id="A0A0B3VWR1"/>
<dbReference type="Gene3D" id="3.20.20.370">
    <property type="entry name" value="Glycoside hydrolase/deacetylase"/>
    <property type="match status" value="1"/>
</dbReference>
<dbReference type="GO" id="GO:0016810">
    <property type="term" value="F:hydrolase activity, acting on carbon-nitrogen (but not peptide) bonds"/>
    <property type="evidence" value="ECO:0007669"/>
    <property type="project" value="InterPro"/>
</dbReference>
<accession>A0A0B3VWR1</accession>
<dbReference type="Proteomes" id="UP000031189">
    <property type="component" value="Unassembled WGS sequence"/>
</dbReference>
<feature type="domain" description="NodB homology" evidence="2">
    <location>
        <begin position="39"/>
        <end position="222"/>
    </location>
</feature>
<sequence>MLLKIMIILAIILLCYSIVPTYLYKLQHKLTKKNKLNEKVLYLTFDDGPDEKYTSCLLDLLKKHNIKATFFMVATFAKKNPIIVNRMKEEGHCIALHSFEHKNALFQSKAYTSYDFEQSVKTMKELGVDVKYYRPPWGHCNIFTNYEVKRHNLTKILWDVMAQDWEGNTTADIICDKLLRRSKDGSIICLHDGRGENEAPSRTIKALEKAIPIWKKEGYKFLIMEDYYE</sequence>
<evidence type="ECO:0000313" key="4">
    <source>
        <dbReference type="Proteomes" id="UP000031189"/>
    </source>
</evidence>
<dbReference type="CDD" id="cd10959">
    <property type="entry name" value="CE4_NodB_like_3"/>
    <property type="match status" value="1"/>
</dbReference>